<evidence type="ECO:0000313" key="1">
    <source>
        <dbReference type="EMBL" id="EGW13543.1"/>
    </source>
</evidence>
<sequence length="86" mass="9642">MLSMLSFNLSGFHCYSDLRETLTHNVLVRFISTLLLQAPALDALSTRRHPLTCAARGEHFTSQPTPFPSAPDHTVQRYTSVHFLAT</sequence>
<reference evidence="2" key="1">
    <citation type="journal article" date="2011" name="Nat. Biotechnol.">
        <title>The genomic sequence of the Chinese hamster ovary (CHO)-K1 cell line.</title>
        <authorList>
            <person name="Xu X."/>
            <person name="Nagarajan H."/>
            <person name="Lewis N.E."/>
            <person name="Pan S."/>
            <person name="Cai Z."/>
            <person name="Liu X."/>
            <person name="Chen W."/>
            <person name="Xie M."/>
            <person name="Wang W."/>
            <person name="Hammond S."/>
            <person name="Andersen M.R."/>
            <person name="Neff N."/>
            <person name="Passarelli B."/>
            <person name="Koh W."/>
            <person name="Fan H.C."/>
            <person name="Wang J."/>
            <person name="Gui Y."/>
            <person name="Lee K.H."/>
            <person name="Betenbaugh M.J."/>
            <person name="Quake S.R."/>
            <person name="Famili I."/>
            <person name="Palsson B.O."/>
            <person name="Wang J."/>
        </authorList>
    </citation>
    <scope>NUCLEOTIDE SEQUENCE [LARGE SCALE GENOMIC DNA]</scope>
    <source>
        <strain evidence="2">CHO K1 cell line</strain>
    </source>
</reference>
<evidence type="ECO:0000313" key="2">
    <source>
        <dbReference type="Proteomes" id="UP000001075"/>
    </source>
</evidence>
<accession>G3HU58</accession>
<gene>
    <name evidence="1" type="ORF">I79_014464</name>
</gene>
<dbReference type="AlphaFoldDB" id="G3HU58"/>
<dbReference type="InParanoid" id="G3HU58"/>
<protein>
    <submittedName>
        <fullName evidence="1">Uncharacterized protein</fullName>
    </submittedName>
</protein>
<organism evidence="1 2">
    <name type="scientific">Cricetulus griseus</name>
    <name type="common">Chinese hamster</name>
    <name type="synonym">Cricetulus barabensis griseus</name>
    <dbReference type="NCBI Taxonomy" id="10029"/>
    <lineage>
        <taxon>Eukaryota</taxon>
        <taxon>Metazoa</taxon>
        <taxon>Chordata</taxon>
        <taxon>Craniata</taxon>
        <taxon>Vertebrata</taxon>
        <taxon>Euteleostomi</taxon>
        <taxon>Mammalia</taxon>
        <taxon>Eutheria</taxon>
        <taxon>Euarchontoglires</taxon>
        <taxon>Glires</taxon>
        <taxon>Rodentia</taxon>
        <taxon>Myomorpha</taxon>
        <taxon>Muroidea</taxon>
        <taxon>Cricetidae</taxon>
        <taxon>Cricetinae</taxon>
        <taxon>Cricetulus</taxon>
    </lineage>
</organism>
<dbReference type="EMBL" id="JH000726">
    <property type="protein sequence ID" value="EGW13543.1"/>
    <property type="molecule type" value="Genomic_DNA"/>
</dbReference>
<dbReference type="Proteomes" id="UP000001075">
    <property type="component" value="Unassembled WGS sequence"/>
</dbReference>
<proteinExistence type="predicted"/>
<name>G3HU58_CRIGR</name>